<dbReference type="AlphaFoldDB" id="X0TRQ4"/>
<proteinExistence type="predicted"/>
<organism evidence="1">
    <name type="scientific">marine sediment metagenome</name>
    <dbReference type="NCBI Taxonomy" id="412755"/>
    <lineage>
        <taxon>unclassified sequences</taxon>
        <taxon>metagenomes</taxon>
        <taxon>ecological metagenomes</taxon>
    </lineage>
</organism>
<reference evidence="1" key="1">
    <citation type="journal article" date="2014" name="Front. Microbiol.">
        <title>High frequency of phylogenetically diverse reductive dehalogenase-homologous genes in deep subseafloor sedimentary metagenomes.</title>
        <authorList>
            <person name="Kawai M."/>
            <person name="Futagami T."/>
            <person name="Toyoda A."/>
            <person name="Takaki Y."/>
            <person name="Nishi S."/>
            <person name="Hori S."/>
            <person name="Arai W."/>
            <person name="Tsubouchi T."/>
            <person name="Morono Y."/>
            <person name="Uchiyama I."/>
            <person name="Ito T."/>
            <person name="Fujiyama A."/>
            <person name="Inagaki F."/>
            <person name="Takami H."/>
        </authorList>
    </citation>
    <scope>NUCLEOTIDE SEQUENCE</scope>
    <source>
        <strain evidence="1">Expedition CK06-06</strain>
    </source>
</reference>
<accession>X0TRQ4</accession>
<comment type="caution">
    <text evidence="1">The sequence shown here is derived from an EMBL/GenBank/DDBJ whole genome shotgun (WGS) entry which is preliminary data.</text>
</comment>
<name>X0TRQ4_9ZZZZ</name>
<protein>
    <submittedName>
        <fullName evidence="1">Uncharacterized protein</fullName>
    </submittedName>
</protein>
<gene>
    <name evidence="1" type="ORF">S01H1_23235</name>
</gene>
<evidence type="ECO:0000313" key="1">
    <source>
        <dbReference type="EMBL" id="GAF95894.1"/>
    </source>
</evidence>
<dbReference type="EMBL" id="BARS01013345">
    <property type="protein sequence ID" value="GAF95894.1"/>
    <property type="molecule type" value="Genomic_DNA"/>
</dbReference>
<feature type="non-terminal residue" evidence="1">
    <location>
        <position position="1"/>
    </location>
</feature>
<sequence>EKRQIINQKDRKSKWDSFNKFVNIVREYVENDYYGGFEVKIEEGKIVDSKDWRRRKYKKDDD</sequence>